<dbReference type="PANTHER" id="PTHR42756">
    <property type="entry name" value="TRANSCRIPTIONAL REGULATOR, MARR"/>
    <property type="match status" value="1"/>
</dbReference>
<dbReference type="Proteomes" id="UP000461768">
    <property type="component" value="Unassembled WGS sequence"/>
</dbReference>
<proteinExistence type="predicted"/>
<dbReference type="EMBL" id="WAGX01000004">
    <property type="protein sequence ID" value="KAB1439769.1"/>
    <property type="molecule type" value="Genomic_DNA"/>
</dbReference>
<dbReference type="InterPro" id="IPR036390">
    <property type="entry name" value="WH_DNA-bd_sf"/>
</dbReference>
<dbReference type="SUPFAM" id="SSF46785">
    <property type="entry name" value="Winged helix' DNA-binding domain"/>
    <property type="match status" value="1"/>
</dbReference>
<dbReference type="SMART" id="SM00347">
    <property type="entry name" value="HTH_MARR"/>
    <property type="match status" value="1"/>
</dbReference>
<name>A0A7V7QM79_9FIRM</name>
<keyword evidence="1" id="KW-0805">Transcription regulation</keyword>
<comment type="caution">
    <text evidence="5">The sequence shown here is derived from an EMBL/GenBank/DDBJ whole genome shotgun (WGS) entry which is preliminary data.</text>
</comment>
<keyword evidence="6" id="KW-1185">Reference proteome</keyword>
<organism evidence="5 6">
    <name type="scientific">Candidatus Galacturonatibacter soehngenii</name>
    <dbReference type="NCBI Taxonomy" id="2307010"/>
    <lineage>
        <taxon>Bacteria</taxon>
        <taxon>Bacillati</taxon>
        <taxon>Bacillota</taxon>
        <taxon>Clostridia</taxon>
        <taxon>Lachnospirales</taxon>
        <taxon>Lachnospiraceae</taxon>
        <taxon>Candidatus Galacturonatibacter</taxon>
    </lineage>
</organism>
<feature type="domain" description="HTH marR-type" evidence="4">
    <location>
        <begin position="14"/>
        <end position="146"/>
    </location>
</feature>
<dbReference type="GO" id="GO:0003677">
    <property type="term" value="F:DNA binding"/>
    <property type="evidence" value="ECO:0007669"/>
    <property type="project" value="UniProtKB-KW"/>
</dbReference>
<gene>
    <name evidence="5" type="ORF">F7O84_05130</name>
</gene>
<evidence type="ECO:0000256" key="2">
    <source>
        <dbReference type="ARBA" id="ARBA00023125"/>
    </source>
</evidence>
<dbReference type="PANTHER" id="PTHR42756:SF1">
    <property type="entry name" value="TRANSCRIPTIONAL REPRESSOR OF EMRAB OPERON"/>
    <property type="match status" value="1"/>
</dbReference>
<sequence length="146" mass="16463">MKNKISYGKQNDSNLKAFIGLSRTTQGLHKRAGGIFSKGGLTSSQFAVLEALYHKGDLTIQEIIDSILSSSGNMTVVVNNLEKDKMIERYVNPKDKRSSVITITEKGKRKIEEIFPIHLIDLEKSFEAITEEEKEILIKILKKIKI</sequence>
<dbReference type="PROSITE" id="PS50995">
    <property type="entry name" value="HTH_MARR_2"/>
    <property type="match status" value="1"/>
</dbReference>
<dbReference type="Pfam" id="PF01047">
    <property type="entry name" value="MarR"/>
    <property type="match status" value="1"/>
</dbReference>
<keyword evidence="2" id="KW-0238">DNA-binding</keyword>
<dbReference type="InterPro" id="IPR000835">
    <property type="entry name" value="HTH_MarR-typ"/>
</dbReference>
<protein>
    <submittedName>
        <fullName evidence="5">MarR family transcriptional regulator</fullName>
    </submittedName>
</protein>
<evidence type="ECO:0000256" key="3">
    <source>
        <dbReference type="ARBA" id="ARBA00023163"/>
    </source>
</evidence>
<evidence type="ECO:0000256" key="1">
    <source>
        <dbReference type="ARBA" id="ARBA00023015"/>
    </source>
</evidence>
<reference evidence="5 6" key="2">
    <citation type="submission" date="2020-02" db="EMBL/GenBank/DDBJ databases">
        <title>Candidatus Galacturonibacter soehngenii shows hetero-acetogenic catabolism of galacturonic acid but lacks a canonical carbon monoxide dehydrogenase/acetyl-CoA synthase complex.</title>
        <authorList>
            <person name="Diender M."/>
            <person name="Stouten G.R."/>
            <person name="Petersen J.F."/>
            <person name="Nielsen P.H."/>
            <person name="Dueholm M.S."/>
            <person name="Pronk J.T."/>
            <person name="Van Loosdrecht M.C.M."/>
        </authorList>
    </citation>
    <scope>NUCLEOTIDE SEQUENCE [LARGE SCALE GENOMIC DNA]</scope>
    <source>
        <strain evidence="5">GalUA</strain>
    </source>
</reference>
<dbReference type="AlphaFoldDB" id="A0A7V7QM79"/>
<dbReference type="Gene3D" id="1.10.10.10">
    <property type="entry name" value="Winged helix-like DNA-binding domain superfamily/Winged helix DNA-binding domain"/>
    <property type="match status" value="1"/>
</dbReference>
<dbReference type="RefSeq" id="WP_151142611.1">
    <property type="nucleotide sequence ID" value="NZ_WAGX01000004.1"/>
</dbReference>
<accession>A0A7V7QM79</accession>
<dbReference type="InterPro" id="IPR036388">
    <property type="entry name" value="WH-like_DNA-bd_sf"/>
</dbReference>
<evidence type="ECO:0000313" key="6">
    <source>
        <dbReference type="Proteomes" id="UP000461768"/>
    </source>
</evidence>
<dbReference type="OrthoDB" id="9799747at2"/>
<dbReference type="GO" id="GO:0003700">
    <property type="term" value="F:DNA-binding transcription factor activity"/>
    <property type="evidence" value="ECO:0007669"/>
    <property type="project" value="InterPro"/>
</dbReference>
<reference evidence="5 6" key="1">
    <citation type="submission" date="2019-09" db="EMBL/GenBank/DDBJ databases">
        <authorList>
            <person name="Valk L.C."/>
        </authorList>
    </citation>
    <scope>NUCLEOTIDE SEQUENCE [LARGE SCALE GENOMIC DNA]</scope>
    <source>
        <strain evidence="5">GalUA</strain>
    </source>
</reference>
<keyword evidence="3" id="KW-0804">Transcription</keyword>
<evidence type="ECO:0000313" key="5">
    <source>
        <dbReference type="EMBL" id="KAB1439769.1"/>
    </source>
</evidence>
<evidence type="ECO:0000259" key="4">
    <source>
        <dbReference type="PROSITE" id="PS50995"/>
    </source>
</evidence>